<comment type="caution">
    <text evidence="8">The sequence shown here is derived from an EMBL/GenBank/DDBJ whole genome shotgun (WGS) entry which is preliminary data.</text>
</comment>
<evidence type="ECO:0000256" key="1">
    <source>
        <dbReference type="ARBA" id="ARBA00004651"/>
    </source>
</evidence>
<dbReference type="SUPFAM" id="SSF81343">
    <property type="entry name" value="Fumarate reductase respiratory complex transmembrane subunits"/>
    <property type="match status" value="1"/>
</dbReference>
<evidence type="ECO:0000256" key="4">
    <source>
        <dbReference type="SAM" id="MobiDB-lite"/>
    </source>
</evidence>
<dbReference type="SMART" id="SM00044">
    <property type="entry name" value="CYCc"/>
    <property type="match status" value="1"/>
</dbReference>
<dbReference type="PROSITE" id="PS50125">
    <property type="entry name" value="GUANYLATE_CYCLASE_2"/>
    <property type="match status" value="1"/>
</dbReference>
<feature type="domain" description="2Fe-2S ferredoxin-type" evidence="7">
    <location>
        <begin position="232"/>
        <end position="328"/>
    </location>
</feature>
<evidence type="ECO:0000256" key="5">
    <source>
        <dbReference type="SAM" id="Phobius"/>
    </source>
</evidence>
<feature type="transmembrane region" description="Helical" evidence="5">
    <location>
        <begin position="149"/>
        <end position="167"/>
    </location>
</feature>
<evidence type="ECO:0000256" key="2">
    <source>
        <dbReference type="ARBA" id="ARBA00022475"/>
    </source>
</evidence>
<reference evidence="9" key="1">
    <citation type="journal article" date="2019" name="Int. J. Syst. Evol. Microbiol.">
        <title>The Global Catalogue of Microorganisms (GCM) 10K type strain sequencing project: providing services to taxonomists for standard genome sequencing and annotation.</title>
        <authorList>
            <consortium name="The Broad Institute Genomics Platform"/>
            <consortium name="The Broad Institute Genome Sequencing Center for Infectious Disease"/>
            <person name="Wu L."/>
            <person name="Ma J."/>
        </authorList>
    </citation>
    <scope>NUCLEOTIDE SEQUENCE [LARGE SCALE GENOMIC DNA]</scope>
    <source>
        <strain evidence="9">KCTC 42911</strain>
    </source>
</reference>
<evidence type="ECO:0000256" key="3">
    <source>
        <dbReference type="ARBA" id="ARBA00023136"/>
    </source>
</evidence>
<feature type="compositionally biased region" description="Polar residues" evidence="4">
    <location>
        <begin position="533"/>
        <end position="551"/>
    </location>
</feature>
<dbReference type="PANTHER" id="PTHR43081:SF17">
    <property type="entry name" value="BLL5647 PROTEIN"/>
    <property type="match status" value="1"/>
</dbReference>
<dbReference type="SUPFAM" id="SSF54292">
    <property type="entry name" value="2Fe-2S ferredoxin-like"/>
    <property type="match status" value="1"/>
</dbReference>
<feature type="region of interest" description="Disordered" evidence="4">
    <location>
        <begin position="530"/>
        <end position="551"/>
    </location>
</feature>
<dbReference type="InterPro" id="IPR036010">
    <property type="entry name" value="2Fe-2S_ferredoxin-like_sf"/>
</dbReference>
<keyword evidence="2" id="KW-1003">Cell membrane</keyword>
<keyword evidence="9" id="KW-1185">Reference proteome</keyword>
<dbReference type="InterPro" id="IPR001054">
    <property type="entry name" value="A/G_cyclase"/>
</dbReference>
<feature type="transmembrane region" description="Helical" evidence="5">
    <location>
        <begin position="108"/>
        <end position="137"/>
    </location>
</feature>
<dbReference type="PANTHER" id="PTHR43081">
    <property type="entry name" value="ADENYLATE CYCLASE, TERMINAL-DIFFERENTIATION SPECIFIC-RELATED"/>
    <property type="match status" value="1"/>
</dbReference>
<keyword evidence="3 5" id="KW-0472">Membrane</keyword>
<evidence type="ECO:0000259" key="7">
    <source>
        <dbReference type="PROSITE" id="PS51085"/>
    </source>
</evidence>
<dbReference type="SUPFAM" id="SSF55073">
    <property type="entry name" value="Nucleotide cyclase"/>
    <property type="match status" value="1"/>
</dbReference>
<dbReference type="Gene3D" id="3.10.20.30">
    <property type="match status" value="1"/>
</dbReference>
<dbReference type="InterPro" id="IPR029787">
    <property type="entry name" value="Nucleotide_cyclase"/>
</dbReference>
<evidence type="ECO:0000313" key="9">
    <source>
        <dbReference type="Proteomes" id="UP001595629"/>
    </source>
</evidence>
<dbReference type="InterPro" id="IPR050697">
    <property type="entry name" value="Adenylyl/Guanylyl_Cyclase_3/4"/>
</dbReference>
<name>A0ABV7TFA2_9RHOB</name>
<dbReference type="EMBL" id="JBHRXI010000010">
    <property type="protein sequence ID" value="MFC3614001.1"/>
    <property type="molecule type" value="Genomic_DNA"/>
</dbReference>
<proteinExistence type="predicted"/>
<dbReference type="InterPro" id="IPR012675">
    <property type="entry name" value="Beta-grasp_dom_sf"/>
</dbReference>
<dbReference type="Pfam" id="PF00211">
    <property type="entry name" value="Guanylate_cyc"/>
    <property type="match status" value="1"/>
</dbReference>
<dbReference type="InterPro" id="IPR001041">
    <property type="entry name" value="2Fe-2S_ferredoxin-type"/>
</dbReference>
<dbReference type="Pfam" id="PF00111">
    <property type="entry name" value="Fer2"/>
    <property type="match status" value="1"/>
</dbReference>
<feature type="domain" description="Guanylate cyclase" evidence="6">
    <location>
        <begin position="345"/>
        <end position="476"/>
    </location>
</feature>
<dbReference type="Gene3D" id="3.30.70.1230">
    <property type="entry name" value="Nucleotide cyclase"/>
    <property type="match status" value="1"/>
</dbReference>
<organism evidence="8 9">
    <name type="scientific">Lutimaribacter marinistellae</name>
    <dbReference type="NCBI Taxonomy" id="1820329"/>
    <lineage>
        <taxon>Bacteria</taxon>
        <taxon>Pseudomonadati</taxon>
        <taxon>Pseudomonadota</taxon>
        <taxon>Alphaproteobacteria</taxon>
        <taxon>Rhodobacterales</taxon>
        <taxon>Roseobacteraceae</taxon>
        <taxon>Lutimaribacter</taxon>
    </lineage>
</organism>
<comment type="subcellular location">
    <subcellularLocation>
        <location evidence="1">Cell membrane</location>
        <topology evidence="1">Multi-pass membrane protein</topology>
    </subcellularLocation>
</comment>
<feature type="transmembrane region" description="Helical" evidence="5">
    <location>
        <begin position="69"/>
        <end position="88"/>
    </location>
</feature>
<accession>A0ABV7TFA2</accession>
<dbReference type="InterPro" id="IPR034804">
    <property type="entry name" value="SQR/QFR_C/D"/>
</dbReference>
<keyword evidence="5" id="KW-1133">Transmembrane helix</keyword>
<sequence>MLYAFLHFLNIGLGLLSPGWMEEMQDARQIFTRSAVGTTLLYSALVLHGGLALVRLGRRRSLRMSATEAWQTVLGLLIPLQLITHVVFTRYSHAVYDTNDEMSYVILIMWSSVAVWMQVALLLVVWIHGCIGLHLWLRLTRWWPRVVPTAIGLAVFVPGFALAGLMVEGRRIYSDFQTETYQASLMERFNWPSAEAFGALFATKDQGLLMFAALLGLTFASFGVRRVLRRRRSVRIQYADGPVITAERGLTLLEMSRAKGVPHTALCGGKGRCTTCRVVVEEGAEHLAEPGPTEARSLKAVKAPPGTRLACQIRPEAPTTVYRVFRPDGARKRAHASQGQERELAILFLDMRGFTARTTGQLPYDVVFLLNRFFDAIVPAITGAGGTVDKYLGDGLLAVFDRPDAALSAQQGLAAAVAVGHALNRFNASLADQGDPEIRIGMGLHMGNVVLGEIGAAGHAPRTIIGDTVNATSRLEGETKELGVELLVSHRVLEVGGADYDPKDLHPFDLRGVSQKLMALPLSRATDLEKRSAQNLVQQEQSEPADTAAET</sequence>
<dbReference type="RefSeq" id="WP_386735806.1">
    <property type="nucleotide sequence ID" value="NZ_JBHRXI010000010.1"/>
</dbReference>
<dbReference type="Proteomes" id="UP001595629">
    <property type="component" value="Unassembled WGS sequence"/>
</dbReference>
<evidence type="ECO:0000313" key="8">
    <source>
        <dbReference type="EMBL" id="MFC3614001.1"/>
    </source>
</evidence>
<gene>
    <name evidence="8" type="ORF">ACFORG_09550</name>
</gene>
<keyword evidence="5" id="KW-0812">Transmembrane</keyword>
<protein>
    <submittedName>
        <fullName evidence="8">Adenylate/guanylate cyclase domain-containing protein</fullName>
    </submittedName>
</protein>
<dbReference type="CDD" id="cd07302">
    <property type="entry name" value="CHD"/>
    <property type="match status" value="1"/>
</dbReference>
<feature type="transmembrane region" description="Helical" evidence="5">
    <location>
        <begin position="37"/>
        <end position="57"/>
    </location>
</feature>
<feature type="transmembrane region" description="Helical" evidence="5">
    <location>
        <begin position="208"/>
        <end position="228"/>
    </location>
</feature>
<dbReference type="PROSITE" id="PS51085">
    <property type="entry name" value="2FE2S_FER_2"/>
    <property type="match status" value="1"/>
</dbReference>
<evidence type="ECO:0000259" key="6">
    <source>
        <dbReference type="PROSITE" id="PS50125"/>
    </source>
</evidence>
<dbReference type="CDD" id="cd00207">
    <property type="entry name" value="fer2"/>
    <property type="match status" value="1"/>
</dbReference>